<dbReference type="AlphaFoldDB" id="A0A0V0H932"/>
<proteinExistence type="predicted"/>
<organism evidence="1">
    <name type="scientific">Solanum chacoense</name>
    <name type="common">Chaco potato</name>
    <dbReference type="NCBI Taxonomy" id="4108"/>
    <lineage>
        <taxon>Eukaryota</taxon>
        <taxon>Viridiplantae</taxon>
        <taxon>Streptophyta</taxon>
        <taxon>Embryophyta</taxon>
        <taxon>Tracheophyta</taxon>
        <taxon>Spermatophyta</taxon>
        <taxon>Magnoliopsida</taxon>
        <taxon>eudicotyledons</taxon>
        <taxon>Gunneridae</taxon>
        <taxon>Pentapetalae</taxon>
        <taxon>asterids</taxon>
        <taxon>lamiids</taxon>
        <taxon>Solanales</taxon>
        <taxon>Solanaceae</taxon>
        <taxon>Solanoideae</taxon>
        <taxon>Solaneae</taxon>
        <taxon>Solanum</taxon>
    </lineage>
</organism>
<protein>
    <submittedName>
        <fullName evidence="1">Putative ovule protein</fullName>
    </submittedName>
</protein>
<reference evidence="1" key="1">
    <citation type="submission" date="2015-12" db="EMBL/GenBank/DDBJ databases">
        <title>Gene expression during late stages of embryo sac development: a critical building block for successful pollen-pistil interactions.</title>
        <authorList>
            <person name="Liu Y."/>
            <person name="Joly V."/>
            <person name="Sabar M."/>
            <person name="Matton D.P."/>
        </authorList>
    </citation>
    <scope>NUCLEOTIDE SEQUENCE</scope>
</reference>
<accession>A0A0V0H932</accession>
<evidence type="ECO:0000313" key="1">
    <source>
        <dbReference type="EMBL" id="JAP16946.1"/>
    </source>
</evidence>
<sequence>MSSCPPLFIFSLRINMFFLENLNLDIDKVIYIKCCGPQTRCTVSFMIFHRKKYMNNLRLGLEDQQLQNTTCHNFW</sequence>
<name>A0A0V0H932_SOLCH</name>
<dbReference type="EMBL" id="GEDG01023159">
    <property type="protein sequence ID" value="JAP16946.1"/>
    <property type="molecule type" value="Transcribed_RNA"/>
</dbReference>